<evidence type="ECO:0000313" key="1">
    <source>
        <dbReference type="EMBL" id="RCX31796.1"/>
    </source>
</evidence>
<keyword evidence="2" id="KW-1185">Reference proteome</keyword>
<dbReference type="Proteomes" id="UP000252707">
    <property type="component" value="Unassembled WGS sequence"/>
</dbReference>
<accession>A0A369CGI6</accession>
<organism evidence="1 2">
    <name type="scientific">Thioalbus denitrificans</name>
    <dbReference type="NCBI Taxonomy" id="547122"/>
    <lineage>
        <taxon>Bacteria</taxon>
        <taxon>Pseudomonadati</taxon>
        <taxon>Pseudomonadota</taxon>
        <taxon>Gammaproteobacteria</taxon>
        <taxon>Chromatiales</taxon>
        <taxon>Ectothiorhodospiraceae</taxon>
        <taxon>Thioalbus</taxon>
    </lineage>
</organism>
<protein>
    <submittedName>
        <fullName evidence="1">Uncharacterized protein</fullName>
    </submittedName>
</protein>
<dbReference type="EMBL" id="QPJY01000002">
    <property type="protein sequence ID" value="RCX31796.1"/>
    <property type="molecule type" value="Genomic_DNA"/>
</dbReference>
<proteinExistence type="predicted"/>
<sequence>MDVATRNIAEVRSFIDRLELAEPPPELARLIPAAPRLVDTEKGGYVDDGSMVSFVAGLSATHKSDVLNSTLLAQLAANKQFDREEKTEAWYDFYRTVLENVGWVIQAFDFTRFETAGATFSVDEVVVKILAAIATQNDIAVVTETLEAMKALTDDDGRVVLFNQESHSLQKGNFQIGVCSESDGVVVMKIGTFYFSTTQQVTRLLWMQFSSSESGFYQGAQTVNLNEEVYAQVRQQVVDKLGDKARTFVADLDI</sequence>
<evidence type="ECO:0000313" key="2">
    <source>
        <dbReference type="Proteomes" id="UP000252707"/>
    </source>
</evidence>
<dbReference type="OrthoDB" id="650920at2"/>
<comment type="caution">
    <text evidence="1">The sequence shown here is derived from an EMBL/GenBank/DDBJ whole genome shotgun (WGS) entry which is preliminary data.</text>
</comment>
<dbReference type="RefSeq" id="WP_114278640.1">
    <property type="nucleotide sequence ID" value="NZ_QPJY01000002.1"/>
</dbReference>
<gene>
    <name evidence="1" type="ORF">DFQ59_102143</name>
</gene>
<reference evidence="1 2" key="1">
    <citation type="submission" date="2018-07" db="EMBL/GenBank/DDBJ databases">
        <title>Genomic Encyclopedia of Type Strains, Phase IV (KMG-IV): sequencing the most valuable type-strain genomes for metagenomic binning, comparative biology and taxonomic classification.</title>
        <authorList>
            <person name="Goeker M."/>
        </authorList>
    </citation>
    <scope>NUCLEOTIDE SEQUENCE [LARGE SCALE GENOMIC DNA]</scope>
    <source>
        <strain evidence="1 2">DSM 26407</strain>
    </source>
</reference>
<name>A0A369CGI6_9GAMM</name>
<dbReference type="AlphaFoldDB" id="A0A369CGI6"/>